<dbReference type="NCBIfam" id="TIGR00888">
    <property type="entry name" value="guaA_Nterm"/>
    <property type="match status" value="1"/>
</dbReference>
<evidence type="ECO:0000256" key="4">
    <source>
        <dbReference type="ARBA" id="ARBA00022598"/>
    </source>
</evidence>
<keyword evidence="7 14" id="KW-0658">Purine biosynthesis</keyword>
<dbReference type="InterPro" id="IPR001674">
    <property type="entry name" value="GMP_synth_C"/>
</dbReference>
<keyword evidence="8 14" id="KW-0067">ATP-binding</keyword>
<dbReference type="CDD" id="cd01742">
    <property type="entry name" value="GATase1_GMP_Synthase"/>
    <property type="match status" value="1"/>
</dbReference>
<dbReference type="GO" id="GO:0005829">
    <property type="term" value="C:cytosol"/>
    <property type="evidence" value="ECO:0007669"/>
    <property type="project" value="TreeGrafter"/>
</dbReference>
<dbReference type="Pfam" id="PF00958">
    <property type="entry name" value="GMP_synt_C"/>
    <property type="match status" value="1"/>
</dbReference>
<evidence type="ECO:0000256" key="3">
    <source>
        <dbReference type="ARBA" id="ARBA00021562"/>
    </source>
</evidence>
<sequence>MKRETIVVLDFGSQYTQLIARRVREHKVYCEIHPYNIPLNQLASIQPKGIILSGGPASVYATDAPLLDPKILTLGVPILGICYGMQLIAHLSAGGKVHPAVEREFGSAELIVDLPIPLFADLSKTIDVWMSHGDRIDVLPDGFHPVAHTHNSPIAAIADLDRDIYGLQFHPEVIHTQDDNRLLANFVYEVCECSDEWTMQSFIAEATEKIRTETGGARVLCAVSGGVDSTVLAMLLKRAVGDALVCVFVNNGLLRKNEADQVLSTFRELGIDVYYVDATDQFLEYLSGVESPEQKRKIIGNQFIEVFKEGLEQIGQIDFLAQGTLYPDVIESVSVKGPSATIKTHHNVGGLPENLPFKLIEPLRELFKDEDGIPFPGPGLAVRILGPITQERLDMLREADEIFIAELRKAGLYDEIWQALTVFLPVKSVGVMGDERTYENVVALRAVTSTDGMTADWAKIPHNVLGVISNRIINEVRGINRVVYDISSKPPSTIEWE</sequence>
<dbReference type="InterPro" id="IPR014729">
    <property type="entry name" value="Rossmann-like_a/b/a_fold"/>
</dbReference>
<dbReference type="InterPro" id="IPR025777">
    <property type="entry name" value="GMPS_ATP_PPase_dom"/>
</dbReference>
<dbReference type="PROSITE" id="PS51553">
    <property type="entry name" value="GMPS_ATP_PPASE"/>
    <property type="match status" value="1"/>
</dbReference>
<comment type="catalytic activity">
    <reaction evidence="13">
        <text>XMP + L-glutamine + ATP + H2O = GMP + L-glutamate + AMP + diphosphate + 2 H(+)</text>
        <dbReference type="Rhea" id="RHEA:11680"/>
        <dbReference type="ChEBI" id="CHEBI:15377"/>
        <dbReference type="ChEBI" id="CHEBI:15378"/>
        <dbReference type="ChEBI" id="CHEBI:29985"/>
        <dbReference type="ChEBI" id="CHEBI:30616"/>
        <dbReference type="ChEBI" id="CHEBI:33019"/>
        <dbReference type="ChEBI" id="CHEBI:57464"/>
        <dbReference type="ChEBI" id="CHEBI:58115"/>
        <dbReference type="ChEBI" id="CHEBI:58359"/>
        <dbReference type="ChEBI" id="CHEBI:456215"/>
        <dbReference type="EC" id="6.3.5.2"/>
    </reaction>
</comment>
<dbReference type="EC" id="6.3.5.2" evidence="2"/>
<evidence type="ECO:0000256" key="2">
    <source>
        <dbReference type="ARBA" id="ARBA00012746"/>
    </source>
</evidence>
<dbReference type="Proteomes" id="UP001174909">
    <property type="component" value="Unassembled WGS sequence"/>
</dbReference>
<dbReference type="AlphaFoldDB" id="A0AA35S3T6"/>
<evidence type="ECO:0000256" key="10">
    <source>
        <dbReference type="ARBA" id="ARBA00030464"/>
    </source>
</evidence>
<comment type="function">
    <text evidence="12">Catalyzes the conversion of xanthine monophosphate (XMP) to GMP in the presence of glutamine and ATP through an adenyl-XMP intermediate.</text>
</comment>
<reference evidence="16" key="1">
    <citation type="submission" date="2023-03" db="EMBL/GenBank/DDBJ databases">
        <authorList>
            <person name="Steffen K."/>
            <person name="Cardenas P."/>
        </authorList>
    </citation>
    <scope>NUCLEOTIDE SEQUENCE</scope>
</reference>
<feature type="domain" description="GMPS ATP-PPase" evidence="15">
    <location>
        <begin position="197"/>
        <end position="387"/>
    </location>
</feature>
<keyword evidence="17" id="KW-1185">Reference proteome</keyword>
<evidence type="ECO:0000313" key="17">
    <source>
        <dbReference type="Proteomes" id="UP001174909"/>
    </source>
</evidence>
<dbReference type="SUPFAM" id="SSF52317">
    <property type="entry name" value="Class I glutamine amidotransferase-like"/>
    <property type="match status" value="1"/>
</dbReference>
<dbReference type="Gene3D" id="3.40.50.620">
    <property type="entry name" value="HUPs"/>
    <property type="match status" value="1"/>
</dbReference>
<keyword evidence="4" id="KW-0436">Ligase</keyword>
<dbReference type="InterPro" id="IPR017926">
    <property type="entry name" value="GATASE"/>
</dbReference>
<keyword evidence="5 14" id="KW-0547">Nucleotide-binding</keyword>
<dbReference type="CDD" id="cd01997">
    <property type="entry name" value="GMP_synthase_C"/>
    <property type="match status" value="1"/>
</dbReference>
<feature type="binding site" evidence="14">
    <location>
        <begin position="224"/>
        <end position="230"/>
    </location>
    <ligand>
        <name>ATP</name>
        <dbReference type="ChEBI" id="CHEBI:30616"/>
    </ligand>
</feature>
<comment type="pathway">
    <text evidence="1">Purine metabolism; GMP biosynthesis; GMP from XMP (L-Gln route): step 1/1.</text>
</comment>
<evidence type="ECO:0000313" key="16">
    <source>
        <dbReference type="EMBL" id="CAI8022920.1"/>
    </source>
</evidence>
<evidence type="ECO:0000256" key="14">
    <source>
        <dbReference type="PROSITE-ProRule" id="PRU00886"/>
    </source>
</evidence>
<gene>
    <name evidence="16" type="ORF">GBAR_LOCUS13427</name>
</gene>
<evidence type="ECO:0000256" key="6">
    <source>
        <dbReference type="ARBA" id="ARBA00022749"/>
    </source>
</evidence>
<keyword evidence="9" id="KW-0315">Glutamine amidotransferase</keyword>
<dbReference type="Pfam" id="PF00117">
    <property type="entry name" value="GATase"/>
    <property type="match status" value="1"/>
</dbReference>
<dbReference type="PRINTS" id="PR00099">
    <property type="entry name" value="CPSGATASE"/>
</dbReference>
<protein>
    <recommendedName>
        <fullName evidence="3">GMP synthase [glutamine-hydrolyzing]</fullName>
        <ecNumber evidence="2">6.3.5.2</ecNumber>
    </recommendedName>
    <alternativeName>
        <fullName evidence="10">GMP synthetase</fullName>
    </alternativeName>
    <alternativeName>
        <fullName evidence="11">Glutamine amidotransferase</fullName>
    </alternativeName>
</protein>
<evidence type="ECO:0000256" key="8">
    <source>
        <dbReference type="ARBA" id="ARBA00022840"/>
    </source>
</evidence>
<dbReference type="NCBIfam" id="TIGR00884">
    <property type="entry name" value="guaA_Cterm"/>
    <property type="match status" value="1"/>
</dbReference>
<dbReference type="InterPro" id="IPR004739">
    <property type="entry name" value="GMP_synth_GATase"/>
</dbReference>
<dbReference type="PANTHER" id="PTHR11922">
    <property type="entry name" value="GMP SYNTHASE-RELATED"/>
    <property type="match status" value="1"/>
</dbReference>
<name>A0AA35S3T6_GEOBA</name>
<organism evidence="16 17">
    <name type="scientific">Geodia barretti</name>
    <name type="common">Barrett's horny sponge</name>
    <dbReference type="NCBI Taxonomy" id="519541"/>
    <lineage>
        <taxon>Eukaryota</taxon>
        <taxon>Metazoa</taxon>
        <taxon>Porifera</taxon>
        <taxon>Demospongiae</taxon>
        <taxon>Heteroscleromorpha</taxon>
        <taxon>Tetractinellida</taxon>
        <taxon>Astrophorina</taxon>
        <taxon>Geodiidae</taxon>
        <taxon>Geodia</taxon>
    </lineage>
</organism>
<evidence type="ECO:0000256" key="12">
    <source>
        <dbReference type="ARBA" id="ARBA00044933"/>
    </source>
</evidence>
<evidence type="ECO:0000256" key="11">
    <source>
        <dbReference type="ARBA" id="ARBA00031356"/>
    </source>
</evidence>
<dbReference type="GO" id="GO:0005524">
    <property type="term" value="F:ATP binding"/>
    <property type="evidence" value="ECO:0007669"/>
    <property type="project" value="UniProtKB-UniRule"/>
</dbReference>
<dbReference type="PANTHER" id="PTHR11922:SF2">
    <property type="entry name" value="GMP SYNTHASE [GLUTAMINE-HYDROLYZING]"/>
    <property type="match status" value="1"/>
</dbReference>
<evidence type="ECO:0000256" key="5">
    <source>
        <dbReference type="ARBA" id="ARBA00022741"/>
    </source>
</evidence>
<dbReference type="HAMAP" id="MF_00344">
    <property type="entry name" value="GMP_synthase"/>
    <property type="match status" value="1"/>
</dbReference>
<evidence type="ECO:0000256" key="1">
    <source>
        <dbReference type="ARBA" id="ARBA00005153"/>
    </source>
</evidence>
<evidence type="ECO:0000259" key="15">
    <source>
        <dbReference type="PROSITE" id="PS51553"/>
    </source>
</evidence>
<dbReference type="InterPro" id="IPR029062">
    <property type="entry name" value="Class_I_gatase-like"/>
</dbReference>
<proteinExistence type="inferred from homology"/>
<dbReference type="PROSITE" id="PS51273">
    <property type="entry name" value="GATASE_TYPE_1"/>
    <property type="match status" value="1"/>
</dbReference>
<evidence type="ECO:0000256" key="13">
    <source>
        <dbReference type="ARBA" id="ARBA00049404"/>
    </source>
</evidence>
<dbReference type="PRINTS" id="PR00097">
    <property type="entry name" value="ANTSNTHASEII"/>
</dbReference>
<accession>A0AA35S3T6</accession>
<dbReference type="EMBL" id="CASHTH010001984">
    <property type="protein sequence ID" value="CAI8022920.1"/>
    <property type="molecule type" value="Genomic_DNA"/>
</dbReference>
<dbReference type="GO" id="GO:0003921">
    <property type="term" value="F:GMP synthase activity"/>
    <property type="evidence" value="ECO:0007669"/>
    <property type="project" value="InterPro"/>
</dbReference>
<keyword evidence="6 14" id="KW-0332">GMP biosynthesis</keyword>
<dbReference type="Gene3D" id="3.30.300.10">
    <property type="match status" value="1"/>
</dbReference>
<dbReference type="SUPFAM" id="SSF52402">
    <property type="entry name" value="Adenine nucleotide alpha hydrolases-like"/>
    <property type="match status" value="1"/>
</dbReference>
<comment type="caution">
    <text evidence="16">The sequence shown here is derived from an EMBL/GenBank/DDBJ whole genome shotgun (WGS) entry which is preliminary data.</text>
</comment>
<evidence type="ECO:0000256" key="9">
    <source>
        <dbReference type="ARBA" id="ARBA00022962"/>
    </source>
</evidence>
<dbReference type="FunFam" id="3.40.50.880:FF:000001">
    <property type="entry name" value="GMP synthase [glutamine-hydrolyzing]"/>
    <property type="match status" value="1"/>
</dbReference>
<dbReference type="FunFam" id="3.30.300.10:FF:000002">
    <property type="entry name" value="GMP synthase [glutamine-hydrolyzing]"/>
    <property type="match status" value="1"/>
</dbReference>
<dbReference type="NCBIfam" id="NF000848">
    <property type="entry name" value="PRK00074.1"/>
    <property type="match status" value="1"/>
</dbReference>
<dbReference type="SUPFAM" id="SSF54810">
    <property type="entry name" value="GMP synthetase C-terminal dimerisation domain"/>
    <property type="match status" value="1"/>
</dbReference>
<dbReference type="Gene3D" id="3.40.50.880">
    <property type="match status" value="1"/>
</dbReference>
<evidence type="ECO:0000256" key="7">
    <source>
        <dbReference type="ARBA" id="ARBA00022755"/>
    </source>
</evidence>
<dbReference type="PRINTS" id="PR00096">
    <property type="entry name" value="GATASE"/>
</dbReference>
<dbReference type="InterPro" id="IPR022955">
    <property type="entry name" value="GMP_synthase"/>
</dbReference>